<dbReference type="AlphaFoldDB" id="A0A6N8T6E4"/>
<feature type="transmembrane region" description="Helical" evidence="1">
    <location>
        <begin position="121"/>
        <end position="141"/>
    </location>
</feature>
<keyword evidence="1" id="KW-1133">Transmembrane helix</keyword>
<proteinExistence type="predicted"/>
<evidence type="ECO:0000313" key="3">
    <source>
        <dbReference type="EMBL" id="MXN98851.1"/>
    </source>
</evidence>
<feature type="transmembrane region" description="Helical" evidence="1">
    <location>
        <begin position="33"/>
        <end position="53"/>
    </location>
</feature>
<keyword evidence="1" id="KW-0472">Membrane</keyword>
<name>A0A6N8T6E4_SHIZO</name>
<reference evidence="3 4" key="1">
    <citation type="submission" date="2019-12" db="EMBL/GenBank/DDBJ databases">
        <title>Shinella granuli gen. nov., sp. nov., and proposal of the reclassification of Zoogloea ramigera ATCC 19623 as Shinella zoogloeoides sp. nov.</title>
        <authorList>
            <person name="Gao J."/>
        </authorList>
    </citation>
    <scope>NUCLEOTIDE SEQUENCE [LARGE SCALE GENOMIC DNA]</scope>
    <source>
        <strain evidence="3 4">DSM 287</strain>
    </source>
</reference>
<protein>
    <submittedName>
        <fullName evidence="3">DUF1624 domain-containing protein</fullName>
    </submittedName>
</protein>
<dbReference type="InterPro" id="IPR012429">
    <property type="entry name" value="HGSNAT_cat"/>
</dbReference>
<sequence length="340" mass="36784">MMTTVIDGNAAGQDAATTRRLPRIPLIDQARGVALIAMAIYHFTWDLGFFGYIEPETAATGGWRIFARMIAGSFLFLVGFSLVLGHQNGFRPRPFFIRLGKIAAAAAAITVATWFAFPQTFIFFGILHAIAAASLIGLFFVRLPVVVTLLAAAAAVAAPLYLRAPFFDHPALWWVGLSVNVPRSNDYVPLLPWIAPVLLGIALARLFVASPLPERLAGYGNATKGRWKTLLEAAGRHSLAIYLIHQPVLIALVYGASLVVPAPAPDPVAEYTKSCMRACEGERDTGFCRSFCGCTLDGLMEQDLFADLNSGKIDITTDERIATLSSQCTADAETRPDPKE</sequence>
<feature type="transmembrane region" description="Helical" evidence="1">
    <location>
        <begin position="148"/>
        <end position="167"/>
    </location>
</feature>
<feature type="domain" description="Heparan-alpha-glucosaminide N-acetyltransferase catalytic" evidence="2">
    <location>
        <begin position="23"/>
        <end position="247"/>
    </location>
</feature>
<keyword evidence="1" id="KW-0812">Transmembrane</keyword>
<gene>
    <name evidence="3" type="ORF">GR156_00930</name>
</gene>
<dbReference type="EMBL" id="WUML01000001">
    <property type="protein sequence ID" value="MXN98851.1"/>
    <property type="molecule type" value="Genomic_DNA"/>
</dbReference>
<feature type="transmembrane region" description="Helical" evidence="1">
    <location>
        <begin position="65"/>
        <end position="84"/>
    </location>
</feature>
<dbReference type="Proteomes" id="UP000440304">
    <property type="component" value="Unassembled WGS sequence"/>
</dbReference>
<feature type="transmembrane region" description="Helical" evidence="1">
    <location>
        <begin position="187"/>
        <end position="208"/>
    </location>
</feature>
<comment type="caution">
    <text evidence="3">The sequence shown here is derived from an EMBL/GenBank/DDBJ whole genome shotgun (WGS) entry which is preliminary data.</text>
</comment>
<organism evidence="3 4">
    <name type="scientific">Shinella zoogloeoides</name>
    <name type="common">Crabtreella saccharophila</name>
    <dbReference type="NCBI Taxonomy" id="352475"/>
    <lineage>
        <taxon>Bacteria</taxon>
        <taxon>Pseudomonadati</taxon>
        <taxon>Pseudomonadota</taxon>
        <taxon>Alphaproteobacteria</taxon>
        <taxon>Hyphomicrobiales</taxon>
        <taxon>Rhizobiaceae</taxon>
        <taxon>Shinella</taxon>
    </lineage>
</organism>
<feature type="transmembrane region" description="Helical" evidence="1">
    <location>
        <begin position="96"/>
        <end position="115"/>
    </location>
</feature>
<evidence type="ECO:0000313" key="4">
    <source>
        <dbReference type="Proteomes" id="UP000440304"/>
    </source>
</evidence>
<dbReference type="Pfam" id="PF07786">
    <property type="entry name" value="HGSNAT_cat"/>
    <property type="match status" value="1"/>
</dbReference>
<dbReference type="OrthoDB" id="9807591at2"/>
<evidence type="ECO:0000256" key="1">
    <source>
        <dbReference type="SAM" id="Phobius"/>
    </source>
</evidence>
<evidence type="ECO:0000259" key="2">
    <source>
        <dbReference type="Pfam" id="PF07786"/>
    </source>
</evidence>
<accession>A0A6N8T6E4</accession>